<evidence type="ECO:0000313" key="5">
    <source>
        <dbReference type="Proteomes" id="UP000266262"/>
    </source>
</evidence>
<dbReference type="EMBL" id="CP017037">
    <property type="protein sequence ID" value="AOH38890.1"/>
    <property type="molecule type" value="Genomic_DNA"/>
</dbReference>
<dbReference type="STRING" id="39950.BCB69_02215"/>
<dbReference type="GO" id="GO:0004497">
    <property type="term" value="F:monooxygenase activity"/>
    <property type="evidence" value="ECO:0007669"/>
    <property type="project" value="UniProtKB-KW"/>
</dbReference>
<keyword evidence="2" id="KW-0503">Monooxygenase</keyword>
<keyword evidence="1" id="KW-0812">Transmembrane</keyword>
<dbReference type="AlphaFoldDB" id="A0A1B3WD58"/>
<keyword evidence="1" id="KW-0472">Membrane</keyword>
<evidence type="ECO:0000313" key="4">
    <source>
        <dbReference type="Proteomes" id="UP000094757"/>
    </source>
</evidence>
<feature type="transmembrane region" description="Helical" evidence="1">
    <location>
        <begin position="386"/>
        <end position="405"/>
    </location>
</feature>
<sequence length="677" mass="76879">MKLFHSTIVKILSIIVILSLMPALFITWQRHQVETQARTVEMVYDYDNILGRAAVEKTTADDLFELYRNSGITSLALYDETPQKLMDRGDIRLVSGSTMRSTMFTNSEIHEECTYIQPANKKNGAVIFSEFKTAIMENFRKEDFRVLTLNGVETIEVKVNYQNFVDMPLGIFPSQVQDISDKGFYVVLRPKNRPHITKEIVDNFLKSVDVSSKVSAVLFTGKEVLGVNTEWSTYLTSELNKRHIPIVLIEAQNQLGFEPQQGILNVAKQSNYENVRLYAMSKEELIKLSQTEAASRFYISDVERNIRMNLFPSYKDAKNGQTLSETNASYIRMVRERLENHGFSIGKASILESYYPNKTVRAFVMIGAVALSTLTLLFLIPGLVSWGSWIFSIGILVTQGLYWGTSSALPLQLLAMSVAVCTPVIVVTLFMEYCLRKKEEAYIRYGWGRILLEGILSLWISGLVVLLCANFVASLLGDIRFFLEILYFRGVKLTFVLPVIFISLIYIQKFPVFKKAVTTDSEFISFVKEFCNIPIKMGLLLLMGILAVTGFIFVGRSGNNGAPVPQFEVQLRRFLEMVMYARPREKEFLFGHPAILMVLISYYKKWPQLLHYLFILAFTIGQGSIIETFAHMRSPYILSLIRGFDGLIAGTGIMILALFATIVLLRITKFFGGKYES</sequence>
<name>A0A1B3WD58_9FIRM</name>
<feature type="transmembrane region" description="Helical" evidence="1">
    <location>
        <begin position="485"/>
        <end position="507"/>
    </location>
</feature>
<dbReference type="OrthoDB" id="3805529at2"/>
<keyword evidence="5" id="KW-1185">Reference proteome</keyword>
<keyword evidence="2" id="KW-0560">Oxidoreductase</keyword>
<reference evidence="4" key="2">
    <citation type="submission" date="2016-08" db="EMBL/GenBank/DDBJ databases">
        <authorList>
            <person name="Holder M.E."/>
            <person name="Ajami N.J."/>
            <person name="Petrosino J.F."/>
        </authorList>
    </citation>
    <scope>NUCLEOTIDE SEQUENCE [LARGE SCALE GENOMIC DNA]</scope>
    <source>
        <strain evidence="4">F0677</strain>
    </source>
</reference>
<dbReference type="EMBL" id="QWKU01000001">
    <property type="protein sequence ID" value="RID94148.1"/>
    <property type="molecule type" value="Genomic_DNA"/>
</dbReference>
<evidence type="ECO:0000256" key="1">
    <source>
        <dbReference type="SAM" id="Phobius"/>
    </source>
</evidence>
<proteinExistence type="predicted"/>
<dbReference type="Pfam" id="PF18949">
    <property type="entry name" value="DUF5693"/>
    <property type="match status" value="1"/>
</dbReference>
<protein>
    <submittedName>
        <fullName evidence="2">Beta-carotene 15,15'-monooxygenase</fullName>
    </submittedName>
</protein>
<dbReference type="Proteomes" id="UP000266262">
    <property type="component" value="Unassembled WGS sequence"/>
</dbReference>
<feature type="transmembrane region" description="Helical" evidence="1">
    <location>
        <begin position="450"/>
        <end position="473"/>
    </location>
</feature>
<feature type="transmembrane region" description="Helical" evidence="1">
    <location>
        <begin position="411"/>
        <end position="430"/>
    </location>
</feature>
<dbReference type="KEGG" id="dpn:BCB69_02215"/>
<feature type="transmembrane region" description="Helical" evidence="1">
    <location>
        <begin position="646"/>
        <end position="667"/>
    </location>
</feature>
<feature type="transmembrane region" description="Helical" evidence="1">
    <location>
        <begin position="360"/>
        <end position="379"/>
    </location>
</feature>
<dbReference type="Proteomes" id="UP000094757">
    <property type="component" value="Chromosome"/>
</dbReference>
<gene>
    <name evidence="2" type="ORF">BCB69_02215</name>
    <name evidence="3" type="ORF">DX915_00980</name>
</gene>
<feature type="transmembrane region" description="Helical" evidence="1">
    <location>
        <begin position="610"/>
        <end position="626"/>
    </location>
</feature>
<dbReference type="RefSeq" id="WP_069176889.1">
    <property type="nucleotide sequence ID" value="NZ_CP017037.1"/>
</dbReference>
<accession>A0A1B3WD58</accession>
<feature type="transmembrane region" description="Helical" evidence="1">
    <location>
        <begin position="7"/>
        <end position="28"/>
    </location>
</feature>
<feature type="transmembrane region" description="Helical" evidence="1">
    <location>
        <begin position="537"/>
        <end position="555"/>
    </location>
</feature>
<organism evidence="2 4">
    <name type="scientific">Dialister pneumosintes</name>
    <dbReference type="NCBI Taxonomy" id="39950"/>
    <lineage>
        <taxon>Bacteria</taxon>
        <taxon>Bacillati</taxon>
        <taxon>Bacillota</taxon>
        <taxon>Negativicutes</taxon>
        <taxon>Veillonellales</taxon>
        <taxon>Veillonellaceae</taxon>
        <taxon>Dialister</taxon>
    </lineage>
</organism>
<dbReference type="InterPro" id="IPR043748">
    <property type="entry name" value="DUF5693"/>
</dbReference>
<reference evidence="3 5" key="3">
    <citation type="submission" date="2018-08" db="EMBL/GenBank/DDBJ databases">
        <title>Draft genome sequence of Dialister pneumosintes KCOM 1685.</title>
        <authorList>
            <person name="Kook J.-K."/>
            <person name="Park S.-N."/>
            <person name="Lim Y.K."/>
        </authorList>
    </citation>
    <scope>NUCLEOTIDE SEQUENCE [LARGE SCALE GENOMIC DNA]</scope>
    <source>
        <strain evidence="3 5">KCOM 1685</strain>
    </source>
</reference>
<keyword evidence="1" id="KW-1133">Transmembrane helix</keyword>
<evidence type="ECO:0000313" key="2">
    <source>
        <dbReference type="EMBL" id="AOH38890.1"/>
    </source>
</evidence>
<reference evidence="2" key="1">
    <citation type="submission" date="2016-08" db="EMBL/GenBank/DDBJ databases">
        <authorList>
            <person name="Seilhamer J.J."/>
        </authorList>
    </citation>
    <scope>NUCLEOTIDE SEQUENCE [LARGE SCALE GENOMIC DNA]</scope>
    <source>
        <strain evidence="2">F0677</strain>
    </source>
</reference>
<evidence type="ECO:0000313" key="3">
    <source>
        <dbReference type="EMBL" id="RID94148.1"/>
    </source>
</evidence>